<dbReference type="PANTHER" id="PTHR32024">
    <property type="entry name" value="TRK SYSTEM POTASSIUM UPTAKE PROTEIN TRKG-RELATED"/>
    <property type="match status" value="1"/>
</dbReference>
<evidence type="ECO:0000256" key="7">
    <source>
        <dbReference type="ARBA" id="ARBA00022692"/>
    </source>
</evidence>
<dbReference type="PANTHER" id="PTHR32024:SF2">
    <property type="entry name" value="TRK SYSTEM POTASSIUM UPTAKE PROTEIN TRKG-RELATED"/>
    <property type="match status" value="1"/>
</dbReference>
<accession>A0AAW5JK80</accession>
<reference evidence="14" key="1">
    <citation type="submission" date="2022-06" db="EMBL/GenBank/DDBJ databases">
        <title>Isolation of gut microbiota from human fecal samples.</title>
        <authorList>
            <person name="Pamer E.G."/>
            <person name="Barat B."/>
            <person name="Waligurski E."/>
            <person name="Medina S."/>
            <person name="Paddock L."/>
            <person name="Mostad J."/>
        </authorList>
    </citation>
    <scope>NUCLEOTIDE SEQUENCE</scope>
    <source>
        <strain evidence="14">DFI.9.91</strain>
    </source>
</reference>
<keyword evidence="11 13" id="KW-0472">Membrane</keyword>
<gene>
    <name evidence="14" type="ORF">NE579_07210</name>
</gene>
<dbReference type="GO" id="GO:0005886">
    <property type="term" value="C:plasma membrane"/>
    <property type="evidence" value="ECO:0007669"/>
    <property type="project" value="UniProtKB-SubCell"/>
</dbReference>
<feature type="transmembrane region" description="Helical" evidence="13">
    <location>
        <begin position="392"/>
        <end position="416"/>
    </location>
</feature>
<sequence length="485" mass="52169">MNFKLVFRVSGKVLLVEAACMLLPLAVALLYGDDPRPLLLSAVVTAAVGGLLSLLRAKTDFFAREGFFTAGLIWVLIGVFGALPFRIFGLLYPETGAFPTYIDALFESLSGFTTTGASILTAIEGLPYGLLFWRSFTHWLGGMGVLILTIALLPSLGARTLHLMKAESPGPIVSKLVPKSSESSKILYGIYFALTVLEVIALKLTGMPLYDCVVNSFATAGTGGFAILNLSIGGYHSPAVEIIIGVFMLLFSVNFALYFLILQGKWKQALDSDELRFFGAVVSLSVVLITFNIAGQYGSPLTALRHAFFQVASIISTTGFSSVDFNLWPEFSRVLLVILMFCGACAGSTGGGVKCSRVLLLLKNVRREIRQIIHPRSVNVVKLDGRVVEEKVLHTVTIFLGAYMLIIFAACLVVALDNFSFGTTFTAVVACISNIGPGLEAVGPMGNFALFSPVSKLALTACMVIGRLEVFPILILCSTAAWRRV</sequence>
<dbReference type="AlphaFoldDB" id="A0AAW5JK80"/>
<feature type="transmembrane region" description="Helical" evidence="13">
    <location>
        <begin position="12"/>
        <end position="32"/>
    </location>
</feature>
<evidence type="ECO:0000256" key="10">
    <source>
        <dbReference type="ARBA" id="ARBA00023065"/>
    </source>
</evidence>
<evidence type="ECO:0000256" key="4">
    <source>
        <dbReference type="ARBA" id="ARBA00022475"/>
    </source>
</evidence>
<feature type="transmembrane region" description="Helical" evidence="13">
    <location>
        <begin position="67"/>
        <end position="88"/>
    </location>
</feature>
<proteinExistence type="inferred from homology"/>
<feature type="binding site" evidence="12">
    <location>
        <position position="434"/>
    </location>
    <ligand>
        <name>K(+)</name>
        <dbReference type="ChEBI" id="CHEBI:29103"/>
    </ligand>
</feature>
<evidence type="ECO:0000256" key="5">
    <source>
        <dbReference type="ARBA" id="ARBA00022519"/>
    </source>
</evidence>
<keyword evidence="9 13" id="KW-1133">Transmembrane helix</keyword>
<keyword evidence="8 12" id="KW-0630">Potassium</keyword>
<dbReference type="InterPro" id="IPR004772">
    <property type="entry name" value="TrkH"/>
</dbReference>
<feature type="binding site" evidence="12">
    <location>
        <position position="317"/>
    </location>
    <ligand>
        <name>K(+)</name>
        <dbReference type="ChEBI" id="CHEBI:29103"/>
    </ligand>
</feature>
<name>A0AAW5JK80_9FIRM</name>
<evidence type="ECO:0000256" key="9">
    <source>
        <dbReference type="ARBA" id="ARBA00022989"/>
    </source>
</evidence>
<evidence type="ECO:0000256" key="12">
    <source>
        <dbReference type="PIRSR" id="PIRSR006247-1"/>
    </source>
</evidence>
<protein>
    <submittedName>
        <fullName evidence="14">TrkH family potassium uptake protein</fullName>
    </submittedName>
</protein>
<evidence type="ECO:0000256" key="13">
    <source>
        <dbReference type="SAM" id="Phobius"/>
    </source>
</evidence>
<evidence type="ECO:0000256" key="3">
    <source>
        <dbReference type="ARBA" id="ARBA00022448"/>
    </source>
</evidence>
<evidence type="ECO:0000256" key="1">
    <source>
        <dbReference type="ARBA" id="ARBA00004429"/>
    </source>
</evidence>
<comment type="subcellular location">
    <subcellularLocation>
        <location evidence="1">Cell inner membrane</location>
        <topology evidence="1">Multi-pass membrane protein</topology>
    </subcellularLocation>
</comment>
<keyword evidence="6" id="KW-0633">Potassium transport</keyword>
<feature type="binding site" evidence="12">
    <location>
        <position position="115"/>
    </location>
    <ligand>
        <name>K(+)</name>
        <dbReference type="ChEBI" id="CHEBI:29103"/>
    </ligand>
</feature>
<dbReference type="InterPro" id="IPR003445">
    <property type="entry name" value="Cat_transpt"/>
</dbReference>
<feature type="transmembrane region" description="Helical" evidence="13">
    <location>
        <begin position="186"/>
        <end position="205"/>
    </location>
</feature>
<organism evidence="14 15">
    <name type="scientific">Intestinimonas massiliensis</name>
    <name type="common">ex Afouda et al. 2020</name>
    <dbReference type="NCBI Taxonomy" id="1673721"/>
    <lineage>
        <taxon>Bacteria</taxon>
        <taxon>Bacillati</taxon>
        <taxon>Bacillota</taxon>
        <taxon>Clostridia</taxon>
        <taxon>Eubacteriales</taxon>
        <taxon>Intestinimonas</taxon>
    </lineage>
</organism>
<dbReference type="EMBL" id="JANFYS010000012">
    <property type="protein sequence ID" value="MCQ4770253.1"/>
    <property type="molecule type" value="Genomic_DNA"/>
</dbReference>
<comment type="caution">
    <text evidence="14">The sequence shown here is derived from an EMBL/GenBank/DDBJ whole genome shotgun (WGS) entry which is preliminary data.</text>
</comment>
<feature type="binding site" evidence="12">
    <location>
        <position position="318"/>
    </location>
    <ligand>
        <name>K(+)</name>
        <dbReference type="ChEBI" id="CHEBI:29103"/>
    </ligand>
</feature>
<evidence type="ECO:0000256" key="2">
    <source>
        <dbReference type="ARBA" id="ARBA00009137"/>
    </source>
</evidence>
<keyword evidence="5" id="KW-0997">Cell inner membrane</keyword>
<feature type="transmembrane region" description="Helical" evidence="13">
    <location>
        <begin position="307"/>
        <end position="328"/>
    </location>
</feature>
<feature type="binding site" evidence="12">
    <location>
        <position position="223"/>
    </location>
    <ligand>
        <name>K(+)</name>
        <dbReference type="ChEBI" id="CHEBI:29103"/>
    </ligand>
</feature>
<feature type="transmembrane region" description="Helical" evidence="13">
    <location>
        <begin position="242"/>
        <end position="263"/>
    </location>
</feature>
<feature type="transmembrane region" description="Helical" evidence="13">
    <location>
        <begin position="334"/>
        <end position="360"/>
    </location>
</feature>
<feature type="transmembrane region" description="Helical" evidence="13">
    <location>
        <begin position="38"/>
        <end position="55"/>
    </location>
</feature>
<dbReference type="PIRSF" id="PIRSF006247">
    <property type="entry name" value="TrkH"/>
    <property type="match status" value="1"/>
</dbReference>
<keyword evidence="4" id="KW-1003">Cell membrane</keyword>
<keyword evidence="12" id="KW-0479">Metal-binding</keyword>
<feature type="transmembrane region" description="Helical" evidence="13">
    <location>
        <begin position="136"/>
        <end position="156"/>
    </location>
</feature>
<evidence type="ECO:0000313" key="15">
    <source>
        <dbReference type="Proteomes" id="UP001204562"/>
    </source>
</evidence>
<keyword evidence="7 13" id="KW-0812">Transmembrane</keyword>
<keyword evidence="10" id="KW-0406">Ion transport</keyword>
<dbReference type="GO" id="GO:0046872">
    <property type="term" value="F:metal ion binding"/>
    <property type="evidence" value="ECO:0007669"/>
    <property type="project" value="UniProtKB-KW"/>
</dbReference>
<feature type="transmembrane region" description="Helical" evidence="13">
    <location>
        <begin position="217"/>
        <end position="235"/>
    </location>
</feature>
<feature type="binding site" evidence="12">
    <location>
        <position position="114"/>
    </location>
    <ligand>
        <name>K(+)</name>
        <dbReference type="ChEBI" id="CHEBI:29103"/>
    </ligand>
</feature>
<evidence type="ECO:0000256" key="8">
    <source>
        <dbReference type="ARBA" id="ARBA00022958"/>
    </source>
</evidence>
<feature type="transmembrane region" description="Helical" evidence="13">
    <location>
        <begin position="275"/>
        <end position="295"/>
    </location>
</feature>
<dbReference type="RefSeq" id="WP_256303750.1">
    <property type="nucleotide sequence ID" value="NZ_JANFYS010000012.1"/>
</dbReference>
<feature type="transmembrane region" description="Helical" evidence="13">
    <location>
        <begin position="457"/>
        <end position="482"/>
    </location>
</feature>
<dbReference type="Pfam" id="PF02386">
    <property type="entry name" value="TrkH"/>
    <property type="match status" value="1"/>
</dbReference>
<evidence type="ECO:0000256" key="11">
    <source>
        <dbReference type="ARBA" id="ARBA00023136"/>
    </source>
</evidence>
<comment type="similarity">
    <text evidence="2">Belongs to the TrkH potassium transport family.</text>
</comment>
<evidence type="ECO:0000313" key="14">
    <source>
        <dbReference type="EMBL" id="MCQ4770253.1"/>
    </source>
</evidence>
<dbReference type="GO" id="GO:0015379">
    <property type="term" value="F:potassium:chloride symporter activity"/>
    <property type="evidence" value="ECO:0007669"/>
    <property type="project" value="InterPro"/>
</dbReference>
<keyword evidence="3" id="KW-0813">Transport</keyword>
<evidence type="ECO:0000256" key="6">
    <source>
        <dbReference type="ARBA" id="ARBA00022538"/>
    </source>
</evidence>
<dbReference type="Proteomes" id="UP001204562">
    <property type="component" value="Unassembled WGS sequence"/>
</dbReference>